<dbReference type="EMBL" id="KN847323">
    <property type="protein sequence ID" value="KIW49497.1"/>
    <property type="molecule type" value="Genomic_DNA"/>
</dbReference>
<evidence type="ECO:0000313" key="9">
    <source>
        <dbReference type="Proteomes" id="UP000054342"/>
    </source>
</evidence>
<dbReference type="AlphaFoldDB" id="A0A0D2CI70"/>
<comment type="subcellular location">
    <subcellularLocation>
        <location evidence="1">Membrane</location>
        <topology evidence="1">Multi-pass membrane protein</topology>
    </subcellularLocation>
</comment>
<evidence type="ECO:0000256" key="5">
    <source>
        <dbReference type="SAM" id="MobiDB-lite"/>
    </source>
</evidence>
<dbReference type="Pfam" id="PF07690">
    <property type="entry name" value="MFS_1"/>
    <property type="match status" value="1"/>
</dbReference>
<feature type="transmembrane region" description="Helical" evidence="6">
    <location>
        <begin position="508"/>
        <end position="530"/>
    </location>
</feature>
<feature type="transmembrane region" description="Helical" evidence="6">
    <location>
        <begin position="43"/>
        <end position="63"/>
    </location>
</feature>
<dbReference type="SUPFAM" id="SSF103473">
    <property type="entry name" value="MFS general substrate transporter"/>
    <property type="match status" value="1"/>
</dbReference>
<reference evidence="8 9" key="1">
    <citation type="submission" date="2015-01" db="EMBL/GenBank/DDBJ databases">
        <title>The Genome Sequence of Exophiala xenobiotica CBS118157.</title>
        <authorList>
            <consortium name="The Broad Institute Genomics Platform"/>
            <person name="Cuomo C."/>
            <person name="de Hoog S."/>
            <person name="Gorbushina A."/>
            <person name="Stielow B."/>
            <person name="Teixiera M."/>
            <person name="Abouelleil A."/>
            <person name="Chapman S.B."/>
            <person name="Priest M."/>
            <person name="Young S.K."/>
            <person name="Wortman J."/>
            <person name="Nusbaum C."/>
            <person name="Birren B."/>
        </authorList>
    </citation>
    <scope>NUCLEOTIDE SEQUENCE [LARGE SCALE GENOMIC DNA]</scope>
    <source>
        <strain evidence="8 9">CBS 118157</strain>
    </source>
</reference>
<protein>
    <recommendedName>
        <fullName evidence="7">Major facilitator superfamily (MFS) profile domain-containing protein</fullName>
    </recommendedName>
</protein>
<sequence length="577" mass="61580">MIFSSATPEDTSNVHERDDGDGGDGENQTLTTQPEEEHVYPQGLALVLIIASVLLSVFFVALDRTVLSVAIPKITDRFHSLDDVGWYGSSYLLTNCSSQLLFGRIYKFYNTKWVVVNCIVIFELGSALCGAAPSSVCFIIGRAIAGLGSAGIFAGGMMTIYYAVPLGKRPVYTGLFGATFGVASVIGPLIGGVLTDKLTWRWCFFLNLPIGGAALAIIVLILKLPDPTGEKLPLRQQLVQLDPLGTAVFLPSMVCLILALQWGGTTYAWSSWRMILLLTLFSVLIVIFAATQALKGDSGTLPPRILFQRSIAGGAYFTFCVSAGWLLIIQYLPIWFQAIKGTSALDAGIHFIPTVLALVLAGILGGKSTQAIGYYVPVMFLGPALASVGSGMLSTLKQNSGHAMWIGYQVIVGLGLGIGMQVSGLAAQAVLPQEDVSIGTAIMMFSQQLGGAIFVSVGQNVFFNDLISTLSDIPGLDTAIILNTGATDLQKTIPARYLTQVLAKYNHALTRTFIISTGMLAASILGSCFMEWKNIKTSKKPTGGPAARETVDLKKKKGETGDKEKAVQESKAETHVV</sequence>
<dbReference type="InterPro" id="IPR036259">
    <property type="entry name" value="MFS_trans_sf"/>
</dbReference>
<dbReference type="PANTHER" id="PTHR23501">
    <property type="entry name" value="MAJOR FACILITATOR SUPERFAMILY"/>
    <property type="match status" value="1"/>
</dbReference>
<dbReference type="FunFam" id="1.20.1250.20:FF:000196">
    <property type="entry name" value="MFS toxin efflux pump (AflT)"/>
    <property type="match status" value="1"/>
</dbReference>
<dbReference type="HOGENOM" id="CLU_000960_22_1_1"/>
<feature type="transmembrane region" description="Helical" evidence="6">
    <location>
        <begin position="144"/>
        <end position="164"/>
    </location>
</feature>
<dbReference type="Gene3D" id="1.20.1250.20">
    <property type="entry name" value="MFS general substrate transporter like domains"/>
    <property type="match status" value="1"/>
</dbReference>
<feature type="transmembrane region" description="Helical" evidence="6">
    <location>
        <begin position="275"/>
        <end position="294"/>
    </location>
</feature>
<dbReference type="Proteomes" id="UP000054342">
    <property type="component" value="Unassembled WGS sequence"/>
</dbReference>
<feature type="transmembrane region" description="Helical" evidence="6">
    <location>
        <begin position="372"/>
        <end position="393"/>
    </location>
</feature>
<gene>
    <name evidence="8" type="ORF">PV05_11170</name>
</gene>
<feature type="transmembrane region" description="Helical" evidence="6">
    <location>
        <begin position="244"/>
        <end position="263"/>
    </location>
</feature>
<dbReference type="OrthoDB" id="10021397at2759"/>
<evidence type="ECO:0000256" key="4">
    <source>
        <dbReference type="ARBA" id="ARBA00023136"/>
    </source>
</evidence>
<feature type="transmembrane region" description="Helical" evidence="6">
    <location>
        <begin position="202"/>
        <end position="224"/>
    </location>
</feature>
<dbReference type="GO" id="GO:0022857">
    <property type="term" value="F:transmembrane transporter activity"/>
    <property type="evidence" value="ECO:0007669"/>
    <property type="project" value="InterPro"/>
</dbReference>
<keyword evidence="9" id="KW-1185">Reference proteome</keyword>
<dbReference type="GeneID" id="25333078"/>
<dbReference type="FunFam" id="1.20.1720.10:FF:000012">
    <property type="entry name" value="MFS toxin efflux pump (AflT)"/>
    <property type="match status" value="1"/>
</dbReference>
<feature type="region of interest" description="Disordered" evidence="5">
    <location>
        <begin position="538"/>
        <end position="577"/>
    </location>
</feature>
<feature type="transmembrane region" description="Helical" evidence="6">
    <location>
        <begin position="348"/>
        <end position="366"/>
    </location>
</feature>
<name>A0A0D2CI70_9EURO</name>
<keyword evidence="4 6" id="KW-0472">Membrane</keyword>
<dbReference type="PANTHER" id="PTHR23501:SF201">
    <property type="entry name" value="MFS AFLATOXIN EFFLUX PUMP"/>
    <property type="match status" value="1"/>
</dbReference>
<feature type="transmembrane region" description="Helical" evidence="6">
    <location>
        <begin position="170"/>
        <end position="190"/>
    </location>
</feature>
<dbReference type="Gene3D" id="1.20.1720.10">
    <property type="entry name" value="Multidrug resistance protein D"/>
    <property type="match status" value="1"/>
</dbReference>
<feature type="domain" description="Major facilitator superfamily (MFS) profile" evidence="7">
    <location>
        <begin position="49"/>
        <end position="535"/>
    </location>
</feature>
<organism evidence="8 9">
    <name type="scientific">Exophiala xenobiotica</name>
    <dbReference type="NCBI Taxonomy" id="348802"/>
    <lineage>
        <taxon>Eukaryota</taxon>
        <taxon>Fungi</taxon>
        <taxon>Dikarya</taxon>
        <taxon>Ascomycota</taxon>
        <taxon>Pezizomycotina</taxon>
        <taxon>Eurotiomycetes</taxon>
        <taxon>Chaetothyriomycetidae</taxon>
        <taxon>Chaetothyriales</taxon>
        <taxon>Herpotrichiellaceae</taxon>
        <taxon>Exophiala</taxon>
    </lineage>
</organism>
<feature type="compositionally biased region" description="Basic and acidic residues" evidence="5">
    <location>
        <begin position="549"/>
        <end position="577"/>
    </location>
</feature>
<feature type="region of interest" description="Disordered" evidence="5">
    <location>
        <begin position="1"/>
        <end position="36"/>
    </location>
</feature>
<accession>A0A0D2CI70</accession>
<dbReference type="PROSITE" id="PS50850">
    <property type="entry name" value="MFS"/>
    <property type="match status" value="1"/>
</dbReference>
<dbReference type="PRINTS" id="PR01036">
    <property type="entry name" value="TCRTETB"/>
</dbReference>
<proteinExistence type="predicted"/>
<keyword evidence="2 6" id="KW-0812">Transmembrane</keyword>
<evidence type="ECO:0000256" key="3">
    <source>
        <dbReference type="ARBA" id="ARBA00022989"/>
    </source>
</evidence>
<evidence type="ECO:0000256" key="1">
    <source>
        <dbReference type="ARBA" id="ARBA00004141"/>
    </source>
</evidence>
<dbReference type="CDD" id="cd17502">
    <property type="entry name" value="MFS_Azr1_MDR_like"/>
    <property type="match status" value="1"/>
</dbReference>
<dbReference type="InterPro" id="IPR011701">
    <property type="entry name" value="MFS"/>
</dbReference>
<evidence type="ECO:0000256" key="6">
    <source>
        <dbReference type="SAM" id="Phobius"/>
    </source>
</evidence>
<evidence type="ECO:0000313" key="8">
    <source>
        <dbReference type="EMBL" id="KIW49497.1"/>
    </source>
</evidence>
<feature type="transmembrane region" description="Helical" evidence="6">
    <location>
        <begin position="405"/>
        <end position="427"/>
    </location>
</feature>
<feature type="compositionally biased region" description="Polar residues" evidence="5">
    <location>
        <begin position="1"/>
        <end position="11"/>
    </location>
</feature>
<dbReference type="InterPro" id="IPR020846">
    <property type="entry name" value="MFS_dom"/>
</dbReference>
<dbReference type="RefSeq" id="XP_013310081.1">
    <property type="nucleotide sequence ID" value="XM_013454627.1"/>
</dbReference>
<keyword evidence="3 6" id="KW-1133">Transmembrane helix</keyword>
<evidence type="ECO:0000256" key="2">
    <source>
        <dbReference type="ARBA" id="ARBA00022692"/>
    </source>
</evidence>
<feature type="transmembrane region" description="Helical" evidence="6">
    <location>
        <begin position="314"/>
        <end position="336"/>
    </location>
</feature>
<dbReference type="GO" id="GO:0005886">
    <property type="term" value="C:plasma membrane"/>
    <property type="evidence" value="ECO:0007669"/>
    <property type="project" value="TreeGrafter"/>
</dbReference>
<evidence type="ECO:0000259" key="7">
    <source>
        <dbReference type="PROSITE" id="PS50850"/>
    </source>
</evidence>
<feature type="transmembrane region" description="Helical" evidence="6">
    <location>
        <begin position="114"/>
        <end position="132"/>
    </location>
</feature>